<dbReference type="STRING" id="559515.M4C3I0"/>
<dbReference type="Proteomes" id="UP000011713">
    <property type="component" value="Unassembled WGS sequence"/>
</dbReference>
<dbReference type="SUPFAM" id="SSF53300">
    <property type="entry name" value="vWA-like"/>
    <property type="match status" value="1"/>
</dbReference>
<dbReference type="OMA" id="CHEVLAI"/>
<dbReference type="GO" id="GO:0003924">
    <property type="term" value="F:GTPase activity"/>
    <property type="evidence" value="ECO:0007669"/>
    <property type="project" value="InterPro"/>
</dbReference>
<dbReference type="Gene3D" id="3.40.50.410">
    <property type="entry name" value="von Willebrand factor, type A domain"/>
    <property type="match status" value="1"/>
</dbReference>
<name>M4C3I0_HYAAE</name>
<feature type="domain" description="VLIG-type G" evidence="2">
    <location>
        <begin position="992"/>
        <end position="1073"/>
    </location>
</feature>
<dbReference type="VEuPathDB" id="FungiDB:HpaG813648"/>
<dbReference type="PANTHER" id="PTHR22796:SF1">
    <property type="entry name" value="VWFA DOMAIN-CONTAINING PROTEIN"/>
    <property type="match status" value="1"/>
</dbReference>
<dbReference type="Pfam" id="PF02263">
    <property type="entry name" value="GBP"/>
    <property type="match status" value="1"/>
</dbReference>
<dbReference type="Gene3D" id="3.40.50.300">
    <property type="entry name" value="P-loop containing nucleotide triphosphate hydrolases"/>
    <property type="match status" value="1"/>
</dbReference>
<gene>
    <name evidence="3" type="primary">HaRxLL137c</name>
</gene>
<dbReference type="InterPro" id="IPR015894">
    <property type="entry name" value="Guanylate-bd_N"/>
</dbReference>
<dbReference type="GO" id="GO:0005525">
    <property type="term" value="F:GTP binding"/>
    <property type="evidence" value="ECO:0007669"/>
    <property type="project" value="InterPro"/>
</dbReference>
<evidence type="ECO:0000259" key="1">
    <source>
        <dbReference type="PROSITE" id="PS50234"/>
    </source>
</evidence>
<dbReference type="InterPro" id="IPR036465">
    <property type="entry name" value="vWFA_dom_sf"/>
</dbReference>
<dbReference type="InterPro" id="IPR027417">
    <property type="entry name" value="P-loop_NTPase"/>
</dbReference>
<organism evidence="4 5">
    <name type="scientific">Hyaloperonospora arabidopsidis (strain Emoy2)</name>
    <name type="common">Downy mildew agent</name>
    <name type="synonym">Peronospora arabidopsidis</name>
    <dbReference type="NCBI Taxonomy" id="559515"/>
    <lineage>
        <taxon>Eukaryota</taxon>
        <taxon>Sar</taxon>
        <taxon>Stramenopiles</taxon>
        <taxon>Oomycota</taxon>
        <taxon>Peronosporomycetes</taxon>
        <taxon>Peronosporales</taxon>
        <taxon>Peronosporaceae</taxon>
        <taxon>Hyaloperonospora</taxon>
    </lineage>
</organism>
<protein>
    <submittedName>
        <fullName evidence="3">RxLR effector candidate protein</fullName>
    </submittedName>
</protein>
<evidence type="ECO:0000313" key="3">
    <source>
        <dbReference type="EMBL" id="BAP69035.1"/>
    </source>
</evidence>
<dbReference type="EMBL" id="AB922459">
    <property type="protein sequence ID" value="BAP69035.1"/>
    <property type="molecule type" value="mRNA"/>
</dbReference>
<dbReference type="EMBL" id="JH598164">
    <property type="status" value="NOT_ANNOTATED_CDS"/>
    <property type="molecule type" value="Genomic_DNA"/>
</dbReference>
<accession>M4C3I0</accession>
<reference evidence="5" key="1">
    <citation type="journal article" date="2010" name="Science">
        <title>Signatures of adaptation to obligate biotrophy in the Hyaloperonospora arabidopsidis genome.</title>
        <authorList>
            <person name="Baxter L."/>
            <person name="Tripathy S."/>
            <person name="Ishaque N."/>
            <person name="Boot N."/>
            <person name="Cabral A."/>
            <person name="Kemen E."/>
            <person name="Thines M."/>
            <person name="Ah-Fong A."/>
            <person name="Anderson R."/>
            <person name="Badejoko W."/>
            <person name="Bittner-Eddy P."/>
            <person name="Boore J.L."/>
            <person name="Chibucos M.C."/>
            <person name="Coates M."/>
            <person name="Dehal P."/>
            <person name="Delehaunty K."/>
            <person name="Dong S."/>
            <person name="Downton P."/>
            <person name="Dumas B."/>
            <person name="Fabro G."/>
            <person name="Fronick C."/>
            <person name="Fuerstenberg S.I."/>
            <person name="Fulton L."/>
            <person name="Gaulin E."/>
            <person name="Govers F."/>
            <person name="Hughes L."/>
            <person name="Humphray S."/>
            <person name="Jiang R.H."/>
            <person name="Judelson H."/>
            <person name="Kamoun S."/>
            <person name="Kyung K."/>
            <person name="Meijer H."/>
            <person name="Minx P."/>
            <person name="Morris P."/>
            <person name="Nelson J."/>
            <person name="Phuntumart V."/>
            <person name="Qutob D."/>
            <person name="Rehmany A."/>
            <person name="Rougon-Cardoso A."/>
            <person name="Ryden P."/>
            <person name="Torto-Alalibo T."/>
            <person name="Studholme D."/>
            <person name="Wang Y."/>
            <person name="Win J."/>
            <person name="Wood J."/>
            <person name="Clifton S.W."/>
            <person name="Rogers J."/>
            <person name="Van den Ackerveken G."/>
            <person name="Jones J.D."/>
            <person name="McDowell J.M."/>
            <person name="Beynon J."/>
            <person name="Tyler B.M."/>
        </authorList>
    </citation>
    <scope>NUCLEOTIDE SEQUENCE [LARGE SCALE GENOMIC DNA]</scope>
    <source>
        <strain evidence="5">Emoy2</strain>
    </source>
</reference>
<dbReference type="InParanoid" id="M4C3I0"/>
<dbReference type="InterPro" id="IPR002035">
    <property type="entry name" value="VWF_A"/>
</dbReference>
<dbReference type="CDD" id="cd00198">
    <property type="entry name" value="vWFA"/>
    <property type="match status" value="1"/>
</dbReference>
<dbReference type="PROSITE" id="PS50234">
    <property type="entry name" value="VWFA"/>
    <property type="match status" value="1"/>
</dbReference>
<evidence type="ECO:0000313" key="4">
    <source>
        <dbReference type="EnsemblProtists" id="HpaP813648"/>
    </source>
</evidence>
<evidence type="ECO:0000313" key="5">
    <source>
        <dbReference type="Proteomes" id="UP000011713"/>
    </source>
</evidence>
<dbReference type="SMART" id="SM00327">
    <property type="entry name" value="VWA"/>
    <property type="match status" value="1"/>
</dbReference>
<dbReference type="EnsemblProtists" id="HpaT813648">
    <property type="protein sequence ID" value="HpaP813648"/>
    <property type="gene ID" value="HpaG813648"/>
</dbReference>
<evidence type="ECO:0000259" key="2">
    <source>
        <dbReference type="PROSITE" id="PS51717"/>
    </source>
</evidence>
<dbReference type="eggNOG" id="ENOG502QUF5">
    <property type="taxonomic scope" value="Eukaryota"/>
</dbReference>
<reference evidence="3" key="2">
    <citation type="journal article" date="2014" name="PLoS Pathog.">
        <title>Expression profiling during arabidopsis/downy mildew interaction reveals a highly-expressed effector that attenuates responses to salicylic acid.</title>
        <authorList>
            <person name="Asai S."/>
            <person name="Rallapalli G."/>
            <person name="Piquerez S.J.M."/>
            <person name="Caillaud M.C."/>
            <person name="Furzer O.J."/>
            <person name="Ishaque N."/>
            <person name="Wirthmueller L."/>
            <person name="Fabro G."/>
            <person name="Shirasu K."/>
            <person name="Jones J.D.G."/>
        </authorList>
    </citation>
    <scope>NUCLEOTIDE SEQUENCE</scope>
    <source>
        <strain evidence="3">Emoy2</strain>
    </source>
</reference>
<dbReference type="SUPFAM" id="SSF52540">
    <property type="entry name" value="P-loop containing nucleoside triphosphate hydrolases"/>
    <property type="match status" value="1"/>
</dbReference>
<dbReference type="InterPro" id="IPR030383">
    <property type="entry name" value="G_VLIG_dom"/>
</dbReference>
<reference evidence="4" key="3">
    <citation type="submission" date="2015-06" db="UniProtKB">
        <authorList>
            <consortium name="EnsemblProtists"/>
        </authorList>
    </citation>
    <scope>IDENTIFICATION</scope>
    <source>
        <strain evidence="4">Emoy2</strain>
    </source>
</reference>
<feature type="domain" description="VWFA" evidence="1">
    <location>
        <begin position="1866"/>
        <end position="2036"/>
    </location>
</feature>
<dbReference type="HOGENOM" id="CLU_001283_1_0_1"/>
<keyword evidence="5" id="KW-1185">Reference proteome</keyword>
<sequence length="2054" mass="229395">MRLCRSFGMMSLVNPKDFDFDILDAREFDEDFTRFLQSDLLENKCQDKVRFKGLFGKRAQVLATLVDMKVCSADILASLTELGEGVYCVKIAVDSCSDSSRDDTAKVDVGLVVFSWLRDELFEPQQLRDTTTLVLRFLTVLTPDIICCTSTSDLEQLRAAMVDSGKQQDESLSSYSVFFAIEKQVDAVDGTKCVAQKAVDLKDIMKGCLRVCLLKGNYPALVLTKTVESKLHVEQFQQKFSASARLKFAAWLKDESRQHRVELSGTIIKSAALTETILREFDMWPAMQIAAVSEARKKSDQDEYEMANRRLDEEIARQRSVVRRLSSVLFQLDPGNMKGKSVEKEQTVAEYEAFRKWLKTKWKADRKLQLNLDIPTRLREVERAVFELHSHNQDADLETVLGMCSTSTKEQLLRAVAERRSPQLPSDSNTKNADTDIFGENIVGPLSKLQKQWLSAIESCLTMVKIDGLKLLTNEEKRKLELDASSAPIIQNQFEQLRQMLQSTHGLTMKVSVTMRKRDIICKGTKEIQATDSVVEQLVRIEMGSCESSGTTIGLETLGQYFLKPGETHVAIFTIKTRSAVHVCTSLGRMLIKLVHFPPRNGARQVPQATDTIIYTLGKIASVCDYDCQSRTLAFLAGDSVGLYKCDENFKRMEVIKVIDLNVRSTLSDLPFTDVFLLKNIVYMTDSSGYSQGIDVHTDQINTAVSVDNNPDQDARSCSRLMSFADNLAAGVVIVKPAVGAKFEAELRCVSLDDDHRHLPVLPLGVELLTQDLQVQCIGGWLLAVDAAAQKLHLFSVDITVESNSFRLRQFDDDEKENVEDGSELVRTESLRKQHWLYTFYHVFEKFPVLGLLEDGPQKPVTILATCSVGKNLGIALEDFHDFLSLLMSDLMALNKPLNRLNLTEGLGVRHAALAGVRMESMPLSEFFMKLVTFLPVQICRAEANTLTLLQDGMDEPHDEAEVGMDESSWGTAAIAESIRFGLLSPLLSAWQGRCVVVTSMGKQSTGKSYFLNHLTGSSFAIAGNRCTDGAWMTLRIMKGVLLVVLDFEGLGSFERTDQEDVFLAVLNASLSMFTIFRMEMRIDKEVDDLFKKFQKGVNLLKNDSRLFQGKLYMSVKDTNLNDGGGVLSEFKKKIGKLLTANPEQNFLTDMYSGKVNINCSPPLGTDGYYSSLRHAKQLVQKVICSQKDSPNAYRSGDSFHDCIRLVLAKVSTLDWTTVDDTLQQLQTKNLLRRLPGVIRTGCLIPADWYTKDSVSKCLAQPAVSTEKENALLRFDILVQDYPEWLQCWPDAGTELAFDSIEDASIDFGPSVCDLNGEGIRFVLVELFQRYLDLSFKEATEKITADDFAHFDVLLSFLVHRRKHKVALWMKEYLGPDQFMDAWIEIEQSYLAPFEALLQRCIHRCAKCQLQCMRSTLHISDKEHDCGMNHECRGSCEYCVLSRVQDKDEIPHCVGRAGHEGKCKCGKGDHTCGSVCGLSTAPNCEVDCELEAGHDGDHRCAVKRHTCGVACSATNCRGKCCLSVERCHGVHKCRETRCNHPCEMKGCKRDCSTANHFHGDSSLTAEFARENKPFFSFYPRRGVEGGRHMCGSSHTCNKPCEEAGICSTVIRVSPDRFNGKRDTFDYISKVMVGVRNKCAIVLEPGQTDHEEELHSCVKRSFGARTDVHGCTEVCEACEYFCDKPVGHGGKHSTAHGNMRNMRFVSKDATIEWDDHKYAPGDKAVAEMCNLYCSTAGRGHVHYLNCSYESADRCVYSGMHDCRRHCNSSLLEPQPSGELDEVLHAEYWETIGWKDPCHSASERALFAKCPYVCNSIEHKGNGEKTSGCDLPAWHDPVTTDAYVVLNGISYINGHRFNCSHPSADIFHHIFVLDCSGSMKGGPWNALVKGVHDYLSNQMASGRKQDTVSAVTFGDDGRIVYEREKIANAVTRYVDFRGGGTYYAKGLKAASAIISRTNRSMYRPVVVFFTDGRPADAKQGLRLAKDMRHRYGISGLRVFVVGYGKKSEDGLQVLSDHLGGSVHKASSLEGLVDTFRSISTSLGARTGLICSKSKYA</sequence>
<proteinExistence type="evidence at transcript level"/>
<dbReference type="PROSITE" id="PS51717">
    <property type="entry name" value="G_VLIG"/>
    <property type="match status" value="1"/>
</dbReference>
<dbReference type="Pfam" id="PF00092">
    <property type="entry name" value="VWA"/>
    <property type="match status" value="1"/>
</dbReference>
<dbReference type="PANTHER" id="PTHR22796">
    <property type="entry name" value="URG4-RELATED"/>
    <property type="match status" value="1"/>
</dbReference>